<accession>A0A434A5M4</accession>
<dbReference type="EMBL" id="QWDM01000008">
    <property type="protein sequence ID" value="RUT69635.1"/>
    <property type="molecule type" value="Genomic_DNA"/>
</dbReference>
<dbReference type="Proteomes" id="UP000288102">
    <property type="component" value="Unassembled WGS sequence"/>
</dbReference>
<name>A0A434A5M4_9FLAO</name>
<keyword evidence="2" id="KW-1185">Reference proteome</keyword>
<dbReference type="AlphaFoldDB" id="A0A434A5M4"/>
<organism evidence="1 2">
    <name type="scientific">Flavobacterium cupreum</name>
    <dbReference type="NCBI Taxonomy" id="2133766"/>
    <lineage>
        <taxon>Bacteria</taxon>
        <taxon>Pseudomonadati</taxon>
        <taxon>Bacteroidota</taxon>
        <taxon>Flavobacteriia</taxon>
        <taxon>Flavobacteriales</taxon>
        <taxon>Flavobacteriaceae</taxon>
        <taxon>Flavobacterium</taxon>
    </lineage>
</organism>
<sequence length="82" mass="9573">MLVDTFPVVETTGYIQTLLEKNIASFNRMTRSISIRIIGLVIELFKMPIDTFPVVETTGYISNISREKHCLWFQPHDDKYLH</sequence>
<gene>
    <name evidence="1" type="ORF">D0817_13505</name>
</gene>
<protein>
    <submittedName>
        <fullName evidence="1">Uncharacterized protein</fullName>
    </submittedName>
</protein>
<evidence type="ECO:0000313" key="2">
    <source>
        <dbReference type="Proteomes" id="UP000288102"/>
    </source>
</evidence>
<proteinExistence type="predicted"/>
<evidence type="ECO:0000313" key="1">
    <source>
        <dbReference type="EMBL" id="RUT69635.1"/>
    </source>
</evidence>
<reference evidence="2" key="1">
    <citation type="journal article" date="2019" name="Syst. Appl. Microbiol.">
        <title>Flavobacterium circumlabens sp. nov. and Flavobacterium cupreum sp. nov., two psychrotrophic species isolated from Antarctic environmental samples.</title>
        <authorList>
            <person name="Kralova S."/>
            <person name="Busse H.-J."/>
            <person name="Svec P."/>
            <person name="Maslanova I."/>
            <person name="Stankova E."/>
            <person name="Bartak M."/>
            <person name="Sedlacek I."/>
        </authorList>
    </citation>
    <scope>NUCLEOTIDE SEQUENCE [LARGE SCALE GENOMIC DNA]</scope>
    <source>
        <strain evidence="2">CCM 8825</strain>
    </source>
</reference>
<comment type="caution">
    <text evidence="1">The sequence shown here is derived from an EMBL/GenBank/DDBJ whole genome shotgun (WGS) entry which is preliminary data.</text>
</comment>